<reference evidence="8 9" key="1">
    <citation type="submission" date="2014-08" db="EMBL/GenBank/DDBJ databases">
        <authorList>
            <person name="Bunnell A."/>
            <person name="Chain P.S."/>
            <person name="Chertkov O."/>
            <person name="Currie B.J."/>
            <person name="Daligault H.E."/>
            <person name="Davenport K.W."/>
            <person name="Davis C."/>
            <person name="Gleasner C.D."/>
            <person name="Johnson S.L."/>
            <person name="Kaestli M."/>
            <person name="Koren S."/>
            <person name="Kunde Y.A."/>
            <person name="Mayo M."/>
            <person name="McMurry K.K."/>
            <person name="Price E.P."/>
            <person name="Reitenga K.G."/>
            <person name="Robison R."/>
            <person name="Rosovitz M.J."/>
            <person name="Sarovich D.S."/>
            <person name="Teshima H."/>
        </authorList>
    </citation>
    <scope>NUCLEOTIDE SEQUENCE [LARGE SCALE GENOMIC DNA]</scope>
    <source>
        <strain evidence="8 9">MSHR44</strain>
    </source>
</reference>
<dbReference type="AlphaFoldDB" id="A0AA40MDP2"/>
<sequence>MPDTRGTPAHDASPRPEHKPHGKMLHPVVMMIWVLAAAVALTWLVDSGRYARNGKLVVPGTYQVVPKATSLATLVAPAVSKSTPQLAMPASLVSAFVAVPGGLVKNAPLIVMVMFVGGMFGVMRRTGVVDAGIDRLLQLTGNDANHKAAPLQNPANCRARPRTARLLQAPTLKSFG</sequence>
<evidence type="ECO:0000256" key="4">
    <source>
        <dbReference type="ARBA" id="ARBA00022989"/>
    </source>
</evidence>
<proteinExistence type="predicted"/>
<evidence type="ECO:0000313" key="8">
    <source>
        <dbReference type="EMBL" id="KGX11498.1"/>
    </source>
</evidence>
<evidence type="ECO:0000313" key="9">
    <source>
        <dbReference type="Proteomes" id="UP000030475"/>
    </source>
</evidence>
<dbReference type="Pfam" id="PF03606">
    <property type="entry name" value="DcuC"/>
    <property type="match status" value="1"/>
</dbReference>
<evidence type="ECO:0000256" key="1">
    <source>
        <dbReference type="ARBA" id="ARBA00004651"/>
    </source>
</evidence>
<evidence type="ECO:0000256" key="2">
    <source>
        <dbReference type="ARBA" id="ARBA00022475"/>
    </source>
</evidence>
<dbReference type="Proteomes" id="UP000030475">
    <property type="component" value="Unassembled WGS sequence"/>
</dbReference>
<dbReference type="InterPro" id="IPR018385">
    <property type="entry name" value="C4_dicarb_anaerob_car-like"/>
</dbReference>
<gene>
    <name evidence="8" type="ORF">Y036_4310</name>
</gene>
<evidence type="ECO:0000256" key="3">
    <source>
        <dbReference type="ARBA" id="ARBA00022692"/>
    </source>
</evidence>
<comment type="caution">
    <text evidence="8">The sequence shown here is derived from an EMBL/GenBank/DDBJ whole genome shotgun (WGS) entry which is preliminary data.</text>
</comment>
<evidence type="ECO:0000256" key="5">
    <source>
        <dbReference type="ARBA" id="ARBA00023136"/>
    </source>
</evidence>
<evidence type="ECO:0000256" key="6">
    <source>
        <dbReference type="SAM" id="MobiDB-lite"/>
    </source>
</evidence>
<protein>
    <submittedName>
        <fullName evidence="8">C4-dicarboxylate anaerobic carrier family protein</fullName>
    </submittedName>
</protein>
<accession>A0AA40MDP2</accession>
<comment type="subcellular location">
    <subcellularLocation>
        <location evidence="1">Cell membrane</location>
        <topology evidence="1">Multi-pass membrane protein</topology>
    </subcellularLocation>
</comment>
<keyword evidence="5 7" id="KW-0472">Membrane</keyword>
<keyword evidence="2" id="KW-1003">Cell membrane</keyword>
<dbReference type="EMBL" id="JQIM01000009">
    <property type="protein sequence ID" value="KGX11498.1"/>
    <property type="molecule type" value="Genomic_DNA"/>
</dbReference>
<feature type="transmembrane region" description="Helical" evidence="7">
    <location>
        <begin position="24"/>
        <end position="45"/>
    </location>
</feature>
<organism evidence="8 9">
    <name type="scientific">Burkholderia pseudomallei</name>
    <name type="common">Pseudomonas pseudomallei</name>
    <dbReference type="NCBI Taxonomy" id="28450"/>
    <lineage>
        <taxon>Bacteria</taxon>
        <taxon>Pseudomonadati</taxon>
        <taxon>Pseudomonadota</taxon>
        <taxon>Betaproteobacteria</taxon>
        <taxon>Burkholderiales</taxon>
        <taxon>Burkholderiaceae</taxon>
        <taxon>Burkholderia</taxon>
        <taxon>pseudomallei group</taxon>
    </lineage>
</organism>
<evidence type="ECO:0000256" key="7">
    <source>
        <dbReference type="SAM" id="Phobius"/>
    </source>
</evidence>
<feature type="transmembrane region" description="Helical" evidence="7">
    <location>
        <begin position="92"/>
        <end position="116"/>
    </location>
</feature>
<feature type="region of interest" description="Disordered" evidence="6">
    <location>
        <begin position="1"/>
        <end position="21"/>
    </location>
</feature>
<keyword evidence="3 7" id="KW-0812">Transmembrane</keyword>
<dbReference type="GO" id="GO:0005886">
    <property type="term" value="C:plasma membrane"/>
    <property type="evidence" value="ECO:0007669"/>
    <property type="project" value="UniProtKB-SubCell"/>
</dbReference>
<keyword evidence="4 7" id="KW-1133">Transmembrane helix</keyword>
<name>A0AA40MDP2_BURPE</name>